<dbReference type="GeneID" id="24437757"/>
<sequence length="175" mass="20645">MDLKNKNPIKTTSFTIQSSKVEKASKDDSQKVESFEIPETQVCISIFSNVVNVTITQTNKIGNIIEAYSENIDDMTNDDKIYEVKTLFGQRDIELYELIARSIIDLFYNKQRIFEFMVKQLQLERPDPYTFVSPFYGKQLILNISLLNIKNEQIHQDIYNHIMKNFQFNFMEFML</sequence>
<dbReference type="KEGG" id="tet:TTHERM_000194439"/>
<name>W7X9U6_TETTS</name>
<dbReference type="PANTHER" id="PTHR31051:SF1">
    <property type="entry name" value="PROTEASOME ASSEMBLY CHAPERONE 3"/>
    <property type="match status" value="1"/>
</dbReference>
<gene>
    <name evidence="1" type="ORF">TTHERM_000194439</name>
</gene>
<dbReference type="Proteomes" id="UP000009168">
    <property type="component" value="Unassembled WGS sequence"/>
</dbReference>
<dbReference type="Gene3D" id="3.30.230.90">
    <property type="match status" value="1"/>
</dbReference>
<dbReference type="Pfam" id="PF10178">
    <property type="entry name" value="PAC3"/>
    <property type="match status" value="1"/>
</dbReference>
<dbReference type="OrthoDB" id="5839at2759"/>
<dbReference type="GO" id="GO:0043248">
    <property type="term" value="P:proteasome assembly"/>
    <property type="evidence" value="ECO:0007669"/>
    <property type="project" value="InterPro"/>
</dbReference>
<protein>
    <submittedName>
        <fullName evidence="1">Amine-terminal domain cyclin, putative</fullName>
    </submittedName>
</protein>
<dbReference type="InParanoid" id="W7X9U6"/>
<dbReference type="EMBL" id="GG662673">
    <property type="protein sequence ID" value="EWS74102.1"/>
    <property type="molecule type" value="Genomic_DNA"/>
</dbReference>
<reference evidence="2" key="1">
    <citation type="journal article" date="2006" name="PLoS Biol.">
        <title>Macronuclear genome sequence of the ciliate Tetrahymena thermophila, a model eukaryote.</title>
        <authorList>
            <person name="Eisen J.A."/>
            <person name="Coyne R.S."/>
            <person name="Wu M."/>
            <person name="Wu D."/>
            <person name="Thiagarajan M."/>
            <person name="Wortman J.R."/>
            <person name="Badger J.H."/>
            <person name="Ren Q."/>
            <person name="Amedeo P."/>
            <person name="Jones K.M."/>
            <person name="Tallon L.J."/>
            <person name="Delcher A.L."/>
            <person name="Salzberg S.L."/>
            <person name="Silva J.C."/>
            <person name="Haas B.J."/>
            <person name="Majoros W.H."/>
            <person name="Farzad M."/>
            <person name="Carlton J.M."/>
            <person name="Smith R.K. Jr."/>
            <person name="Garg J."/>
            <person name="Pearlman R.E."/>
            <person name="Karrer K.M."/>
            <person name="Sun L."/>
            <person name="Manning G."/>
            <person name="Elde N.C."/>
            <person name="Turkewitz A.P."/>
            <person name="Asai D.J."/>
            <person name="Wilkes D.E."/>
            <person name="Wang Y."/>
            <person name="Cai H."/>
            <person name="Collins K."/>
            <person name="Stewart B.A."/>
            <person name="Lee S.R."/>
            <person name="Wilamowska K."/>
            <person name="Weinberg Z."/>
            <person name="Ruzzo W.L."/>
            <person name="Wloga D."/>
            <person name="Gaertig J."/>
            <person name="Frankel J."/>
            <person name="Tsao C.-C."/>
            <person name="Gorovsky M.A."/>
            <person name="Keeling P.J."/>
            <person name="Waller R.F."/>
            <person name="Patron N.J."/>
            <person name="Cherry J.M."/>
            <person name="Stover N.A."/>
            <person name="Krieger C.J."/>
            <person name="del Toro C."/>
            <person name="Ryder H.F."/>
            <person name="Williamson S.C."/>
            <person name="Barbeau R.A."/>
            <person name="Hamilton E.P."/>
            <person name="Orias E."/>
        </authorList>
    </citation>
    <scope>NUCLEOTIDE SEQUENCE [LARGE SCALE GENOMIC DNA]</scope>
    <source>
        <strain evidence="2">SB210</strain>
    </source>
</reference>
<organism evidence="1 2">
    <name type="scientific">Tetrahymena thermophila (strain SB210)</name>
    <dbReference type="NCBI Taxonomy" id="312017"/>
    <lineage>
        <taxon>Eukaryota</taxon>
        <taxon>Sar</taxon>
        <taxon>Alveolata</taxon>
        <taxon>Ciliophora</taxon>
        <taxon>Intramacronucleata</taxon>
        <taxon>Oligohymenophorea</taxon>
        <taxon>Hymenostomatida</taxon>
        <taxon>Tetrahymenina</taxon>
        <taxon>Tetrahymenidae</taxon>
        <taxon>Tetrahymena</taxon>
    </lineage>
</organism>
<dbReference type="InterPro" id="IPR053720">
    <property type="entry name" value="Psm_Assembly_Chaperone"/>
</dbReference>
<dbReference type="RefSeq" id="XP_012653357.1">
    <property type="nucleotide sequence ID" value="XM_012797903.1"/>
</dbReference>
<dbReference type="InterPro" id="IPR018788">
    <property type="entry name" value="Proteasome_assmbl_chp_3"/>
</dbReference>
<dbReference type="PANTHER" id="PTHR31051">
    <property type="entry name" value="PROTEASOME ASSEMBLY CHAPERONE 3"/>
    <property type="match status" value="1"/>
</dbReference>
<dbReference type="AlphaFoldDB" id="W7X9U6"/>
<evidence type="ECO:0000313" key="2">
    <source>
        <dbReference type="Proteomes" id="UP000009168"/>
    </source>
</evidence>
<proteinExistence type="predicted"/>
<keyword evidence="2" id="KW-1185">Reference proteome</keyword>
<evidence type="ECO:0000313" key="1">
    <source>
        <dbReference type="EMBL" id="EWS74102.1"/>
    </source>
</evidence>
<accession>W7X9U6</accession>